<dbReference type="EMBL" id="MH155867">
    <property type="protein sequence ID" value="AWN05068.1"/>
    <property type="molecule type" value="Genomic_DNA"/>
</dbReference>
<dbReference type="Pfam" id="PF03374">
    <property type="entry name" value="ANT"/>
    <property type="match status" value="1"/>
</dbReference>
<dbReference type="PROSITE" id="PS51750">
    <property type="entry name" value="BRO_N"/>
    <property type="match status" value="1"/>
</dbReference>
<evidence type="ECO:0000259" key="1">
    <source>
        <dbReference type="PROSITE" id="PS51750"/>
    </source>
</evidence>
<keyword evidence="3" id="KW-1185">Reference proteome</keyword>
<dbReference type="Pfam" id="PF02498">
    <property type="entry name" value="Bro-N"/>
    <property type="match status" value="1"/>
</dbReference>
<dbReference type="RefSeq" id="YP_010654675.1">
    <property type="nucleotide sequence ID" value="NC_070814.1"/>
</dbReference>
<dbReference type="Proteomes" id="UP000246494">
    <property type="component" value="Segment"/>
</dbReference>
<dbReference type="PANTHER" id="PTHR36180:SF2">
    <property type="entry name" value="BRO FAMILY PROTEIN"/>
    <property type="match status" value="1"/>
</dbReference>
<gene>
    <name evidence="2" type="primary">43</name>
    <name evidence="2" type="ORF">SEA_EASLEY_43</name>
</gene>
<dbReference type="InterPro" id="IPR005039">
    <property type="entry name" value="Ant_C"/>
</dbReference>
<protein>
    <submittedName>
        <fullName evidence="2">Antirepressor</fullName>
    </submittedName>
</protein>
<evidence type="ECO:0000313" key="3">
    <source>
        <dbReference type="Proteomes" id="UP000246494"/>
    </source>
</evidence>
<dbReference type="PANTHER" id="PTHR36180">
    <property type="entry name" value="DNA-BINDING PROTEIN-RELATED-RELATED"/>
    <property type="match status" value="1"/>
</dbReference>
<evidence type="ECO:0000313" key="2">
    <source>
        <dbReference type="EMBL" id="AWN05068.1"/>
    </source>
</evidence>
<dbReference type="GeneID" id="77930526"/>
<name>A0A2U8UN96_9CAUD</name>
<feature type="domain" description="Bro-N" evidence="1">
    <location>
        <begin position="5"/>
        <end position="110"/>
    </location>
</feature>
<dbReference type="GO" id="GO:0003677">
    <property type="term" value="F:DNA binding"/>
    <property type="evidence" value="ECO:0007669"/>
    <property type="project" value="InterPro"/>
</dbReference>
<dbReference type="SMART" id="SM01040">
    <property type="entry name" value="Bro-N"/>
    <property type="match status" value="1"/>
</dbReference>
<reference evidence="3" key="1">
    <citation type="submission" date="2018-04" db="EMBL/GenBank/DDBJ databases">
        <authorList>
            <person name="Go L.Y."/>
            <person name="Mitchell J.A."/>
        </authorList>
    </citation>
    <scope>NUCLEOTIDE SEQUENCE [LARGE SCALE GENOMIC DNA]</scope>
</reference>
<accession>A0A2U8UN96</accession>
<dbReference type="KEGG" id="vg:77930526"/>
<dbReference type="InterPro" id="IPR003497">
    <property type="entry name" value="BRO_N_domain"/>
</dbReference>
<sequence>MSQQSTATAVVPFTYGDTPVRTVLIDGEPWFVLGDLCRILDLAAVGRVAARLEEGVRQTHTLQTAGGAQQMTIVSEAGMYEVVIRSDKPEAVAFRRWITGTVLPEIRKTGSYNTTPAPALTGPELLAHAVIEAQHMLAKKDAEIAELTPKAELANDYLLAQGGARLVREVAKVLGWREKDLRRWLIDEKLVFVKHAPCGAVQYDFYAQFAHSFQTREKVVEHQWGSCTHYTLQILPRGVELIHRRINGTAA</sequence>
<organism evidence="2 3">
    <name type="scientific">Gordonia phage Easley</name>
    <dbReference type="NCBI Taxonomy" id="2182395"/>
    <lineage>
        <taxon>Viruses</taxon>
        <taxon>Duplodnaviria</taxon>
        <taxon>Heunggongvirae</taxon>
        <taxon>Uroviricota</taxon>
        <taxon>Caudoviricetes</taxon>
        <taxon>Beenievirus</taxon>
        <taxon>Beenievirus easley</taxon>
    </lineage>
</organism>
<proteinExistence type="predicted"/>